<name>A0A6M3JMS6_9ZZZZ</name>
<accession>A0A6M3JMS6</accession>
<evidence type="ECO:0000313" key="1">
    <source>
        <dbReference type="EMBL" id="QJA71509.1"/>
    </source>
</evidence>
<gene>
    <name evidence="1" type="ORF">MM415A03151_0004</name>
</gene>
<organism evidence="1">
    <name type="scientific">viral metagenome</name>
    <dbReference type="NCBI Taxonomy" id="1070528"/>
    <lineage>
        <taxon>unclassified sequences</taxon>
        <taxon>metagenomes</taxon>
        <taxon>organismal metagenomes</taxon>
    </lineage>
</organism>
<dbReference type="EMBL" id="MT141878">
    <property type="protein sequence ID" value="QJA71509.1"/>
    <property type="molecule type" value="Genomic_DNA"/>
</dbReference>
<reference evidence="1" key="1">
    <citation type="submission" date="2020-03" db="EMBL/GenBank/DDBJ databases">
        <title>The deep terrestrial virosphere.</title>
        <authorList>
            <person name="Holmfeldt K."/>
            <person name="Nilsson E."/>
            <person name="Simone D."/>
            <person name="Lopez-Fernandez M."/>
            <person name="Wu X."/>
            <person name="de Brujin I."/>
            <person name="Lundin D."/>
            <person name="Andersson A."/>
            <person name="Bertilsson S."/>
            <person name="Dopson M."/>
        </authorList>
    </citation>
    <scope>NUCLEOTIDE SEQUENCE</scope>
    <source>
        <strain evidence="1">MM415A03151</strain>
    </source>
</reference>
<dbReference type="AlphaFoldDB" id="A0A6M3JMS6"/>
<sequence length="75" mass="8710">MVYIEIWQKWKRVLSGDINFNFIFGRGGGSDGSVNFSLEMSKLSIVELELLLKILIRKELRILAEIERRKRANNG</sequence>
<protein>
    <submittedName>
        <fullName evidence="1">Uncharacterized protein</fullName>
    </submittedName>
</protein>
<proteinExistence type="predicted"/>